<dbReference type="InterPro" id="IPR010343">
    <property type="entry name" value="ArAE_1"/>
</dbReference>
<evidence type="ECO:0000256" key="5">
    <source>
        <dbReference type="ARBA" id="ARBA00023136"/>
    </source>
</evidence>
<keyword evidence="5 6" id="KW-0472">Membrane</keyword>
<evidence type="ECO:0000313" key="8">
    <source>
        <dbReference type="Proteomes" id="UP001156441"/>
    </source>
</evidence>
<accession>A0ABT2JCI8</accession>
<feature type="transmembrane region" description="Helical" evidence="6">
    <location>
        <begin position="135"/>
        <end position="157"/>
    </location>
</feature>
<keyword evidence="2" id="KW-1003">Cell membrane</keyword>
<keyword evidence="4 6" id="KW-1133">Transmembrane helix</keyword>
<dbReference type="Proteomes" id="UP001156441">
    <property type="component" value="Unassembled WGS sequence"/>
</dbReference>
<evidence type="ECO:0000256" key="2">
    <source>
        <dbReference type="ARBA" id="ARBA00022475"/>
    </source>
</evidence>
<feature type="transmembrane region" description="Helical" evidence="6">
    <location>
        <begin position="69"/>
        <end position="85"/>
    </location>
</feature>
<protein>
    <submittedName>
        <fullName evidence="7">FUSC family protein</fullName>
    </submittedName>
</protein>
<evidence type="ECO:0000313" key="7">
    <source>
        <dbReference type="EMBL" id="MCT2585468.1"/>
    </source>
</evidence>
<name>A0ABT2JCI8_9PSEU</name>
<reference evidence="7 8" key="1">
    <citation type="submission" date="2021-02" db="EMBL/GenBank/DDBJ databases">
        <title>Actinophytocola xerophila sp. nov., isolated from soil of cotton cropping field.</title>
        <authorList>
            <person name="Huang R."/>
            <person name="Chen X."/>
            <person name="Ge X."/>
            <person name="Liu W."/>
        </authorList>
    </citation>
    <scope>NUCLEOTIDE SEQUENCE [LARGE SCALE GENOMIC DNA]</scope>
    <source>
        <strain evidence="7 8">S1-96</strain>
    </source>
</reference>
<evidence type="ECO:0000256" key="4">
    <source>
        <dbReference type="ARBA" id="ARBA00022989"/>
    </source>
</evidence>
<evidence type="ECO:0000256" key="3">
    <source>
        <dbReference type="ARBA" id="ARBA00022692"/>
    </source>
</evidence>
<dbReference type="Pfam" id="PF06081">
    <property type="entry name" value="ArAE_1"/>
    <property type="match status" value="1"/>
</dbReference>
<gene>
    <name evidence="7" type="ORF">JT362_20305</name>
</gene>
<proteinExistence type="predicted"/>
<keyword evidence="3 6" id="KW-0812">Transmembrane</keyword>
<evidence type="ECO:0000256" key="1">
    <source>
        <dbReference type="ARBA" id="ARBA00004651"/>
    </source>
</evidence>
<feature type="transmembrane region" description="Helical" evidence="6">
    <location>
        <begin position="113"/>
        <end position="129"/>
    </location>
</feature>
<feature type="transmembrane region" description="Helical" evidence="6">
    <location>
        <begin position="21"/>
        <end position="39"/>
    </location>
</feature>
<organism evidence="7 8">
    <name type="scientific">Actinophytocola gossypii</name>
    <dbReference type="NCBI Taxonomy" id="2812003"/>
    <lineage>
        <taxon>Bacteria</taxon>
        <taxon>Bacillati</taxon>
        <taxon>Actinomycetota</taxon>
        <taxon>Actinomycetes</taxon>
        <taxon>Pseudonocardiales</taxon>
        <taxon>Pseudonocardiaceae</taxon>
    </lineage>
</organism>
<feature type="transmembrane region" description="Helical" evidence="6">
    <location>
        <begin position="45"/>
        <end position="62"/>
    </location>
</feature>
<sequence length="360" mass="39326">MRRFRDLLNLTGREREGLVQAAKMAVAAVGAWLVAREFYEPQSFIAPYAAVFMIGGTVFRSLKDAALQVFTVTLGVVLAFGVVMLVPYGPAALGVAVFVGMVIGAWHRLGSSGIWVGVVALLMIAYGTADDPSYLVSRVGESVLGAVIGVVVNVLVFPPMRLREGDQAVETAAGEIVDLLRRIASGLREEGWDLDGAREWHRESVALDRAVREADDAIGRGRESTWYNPRVLLRGRRPEPGNAVLNTLYDIAEQARHLTKVLVASADPDDTAPLTGPAFDRPFADVLDELATEIDRIRENPSDCDVDHDALRETLRRVRELRSALARQAPWPDHLPPEDWSAHAALVLAAERIVLALLNT</sequence>
<keyword evidence="8" id="KW-1185">Reference proteome</keyword>
<evidence type="ECO:0000256" key="6">
    <source>
        <dbReference type="SAM" id="Phobius"/>
    </source>
</evidence>
<dbReference type="EMBL" id="JAFFZE010000015">
    <property type="protein sequence ID" value="MCT2585468.1"/>
    <property type="molecule type" value="Genomic_DNA"/>
</dbReference>
<dbReference type="RefSeq" id="WP_260193055.1">
    <property type="nucleotide sequence ID" value="NZ_JAFFZE010000015.1"/>
</dbReference>
<comment type="caution">
    <text evidence="7">The sequence shown here is derived from an EMBL/GenBank/DDBJ whole genome shotgun (WGS) entry which is preliminary data.</text>
</comment>
<comment type="subcellular location">
    <subcellularLocation>
        <location evidence="1">Cell membrane</location>
        <topology evidence="1">Multi-pass membrane protein</topology>
    </subcellularLocation>
</comment>